<protein>
    <submittedName>
        <fullName evidence="5">DoxX family protein</fullName>
    </submittedName>
</protein>
<evidence type="ECO:0000313" key="5">
    <source>
        <dbReference type="EMBL" id="WCC80675.1"/>
    </source>
</evidence>
<name>A0ABY7R163_9ACTN</name>
<organism evidence="5 6">
    <name type="scientific">Cutibacterium equinum</name>
    <dbReference type="NCBI Taxonomy" id="3016342"/>
    <lineage>
        <taxon>Bacteria</taxon>
        <taxon>Bacillati</taxon>
        <taxon>Actinomycetota</taxon>
        <taxon>Actinomycetes</taxon>
        <taxon>Propionibacteriales</taxon>
        <taxon>Propionibacteriaceae</taxon>
        <taxon>Cutibacterium</taxon>
    </lineage>
</organism>
<dbReference type="InterPro" id="IPR032808">
    <property type="entry name" value="DoxX"/>
</dbReference>
<dbReference type="EMBL" id="CP115668">
    <property type="protein sequence ID" value="WCC80675.1"/>
    <property type="molecule type" value="Genomic_DNA"/>
</dbReference>
<evidence type="ECO:0000256" key="4">
    <source>
        <dbReference type="ARBA" id="ARBA00023136"/>
    </source>
</evidence>
<evidence type="ECO:0000256" key="2">
    <source>
        <dbReference type="ARBA" id="ARBA00022692"/>
    </source>
</evidence>
<evidence type="ECO:0000256" key="1">
    <source>
        <dbReference type="ARBA" id="ARBA00004141"/>
    </source>
</evidence>
<keyword evidence="2" id="KW-0812">Transmembrane</keyword>
<gene>
    <name evidence="5" type="ORF">O6R08_04105</name>
</gene>
<dbReference type="Pfam" id="PF07681">
    <property type="entry name" value="DoxX"/>
    <property type="match status" value="1"/>
</dbReference>
<dbReference type="RefSeq" id="WP_271418855.1">
    <property type="nucleotide sequence ID" value="NZ_CP115668.1"/>
</dbReference>
<comment type="subcellular location">
    <subcellularLocation>
        <location evidence="1">Membrane</location>
        <topology evidence="1">Multi-pass membrane protein</topology>
    </subcellularLocation>
</comment>
<keyword evidence="6" id="KW-1185">Reference proteome</keyword>
<evidence type="ECO:0000256" key="3">
    <source>
        <dbReference type="ARBA" id="ARBA00022989"/>
    </source>
</evidence>
<reference evidence="5 6" key="2">
    <citation type="submission" date="2023-06" db="EMBL/GenBank/DDBJ databases">
        <title>The Gram-positive Non-spore-bearing Anaerobic Bacilli of Human Feces.</title>
        <authorList>
            <person name="Eggerth A.H."/>
        </authorList>
    </citation>
    <scope>NUCLEOTIDE SEQUENCE [LARGE SCALE GENOMIC DNA]</scope>
    <source>
        <strain evidence="5 6">CBA3108</strain>
    </source>
</reference>
<proteinExistence type="predicted"/>
<evidence type="ECO:0000313" key="6">
    <source>
        <dbReference type="Proteomes" id="UP001212097"/>
    </source>
</evidence>
<keyword evidence="3" id="KW-1133">Transmembrane helix</keyword>
<dbReference type="Proteomes" id="UP001212097">
    <property type="component" value="Chromosome"/>
</dbReference>
<keyword evidence="4" id="KW-0472">Membrane</keyword>
<sequence length="135" mass="13894">MSLAKFIARSALSAIFIKGGLGQVTSADYLSGAVDGLFGKMPEAVRSQIPDVDPSLLVKVNGGTMVTAGSMLALGIKPRLAATILAAQLVPVTLAGHPFWEKDGDEKAGEQIQFFKNISLIGGLLAVALGGATKK</sequence>
<accession>A0ABY7R163</accession>
<reference evidence="5 6" key="1">
    <citation type="submission" date="2023-01" db="EMBL/GenBank/DDBJ databases">
        <authorList>
            <person name="Lee S.H."/>
            <person name="Jung H.S."/>
            <person name="Yun J.U."/>
        </authorList>
    </citation>
    <scope>NUCLEOTIDE SEQUENCE [LARGE SCALE GENOMIC DNA]</scope>
    <source>
        <strain evidence="5 6">CBA3108</strain>
    </source>
</reference>